<dbReference type="AlphaFoldDB" id="A0A1N6L3E8"/>
<protein>
    <submittedName>
        <fullName evidence="4">Response regulator receiver domain-containing protein</fullName>
    </submittedName>
</protein>
<feature type="domain" description="Response regulatory" evidence="3">
    <location>
        <begin position="18"/>
        <end position="130"/>
    </location>
</feature>
<gene>
    <name evidence="4" type="ORF">SAMN05444165_5797</name>
</gene>
<name>A0A1N6L3E8_9BURK</name>
<evidence type="ECO:0000259" key="3">
    <source>
        <dbReference type="PROSITE" id="PS50110"/>
    </source>
</evidence>
<feature type="modified residue" description="4-aspartylphosphate" evidence="2">
    <location>
        <position position="67"/>
    </location>
</feature>
<dbReference type="Gene3D" id="3.40.50.2300">
    <property type="match status" value="1"/>
</dbReference>
<evidence type="ECO:0000313" key="4">
    <source>
        <dbReference type="EMBL" id="SIO63300.1"/>
    </source>
</evidence>
<dbReference type="GO" id="GO:0000160">
    <property type="term" value="P:phosphorelay signal transduction system"/>
    <property type="evidence" value="ECO:0007669"/>
    <property type="project" value="InterPro"/>
</dbReference>
<sequence>MPVTAKTTFTNWPLQMHSILLVDDDPEILAAWQAILLDEGYRVCCARNGFQALERLKESIPDLVITDWMMPLMGGAELCRQLKAHPDLARVPIMIHSAAPPSVEEVQTWNACLRKPAPMQIFLTTIEQLCKGDRPPR</sequence>
<dbReference type="EMBL" id="FSRU01000002">
    <property type="protein sequence ID" value="SIO63300.1"/>
    <property type="molecule type" value="Genomic_DNA"/>
</dbReference>
<keyword evidence="1 2" id="KW-0597">Phosphoprotein</keyword>
<keyword evidence="5" id="KW-1185">Reference proteome</keyword>
<reference evidence="4 5" key="1">
    <citation type="submission" date="2016-11" db="EMBL/GenBank/DDBJ databases">
        <authorList>
            <person name="Jaros S."/>
            <person name="Januszkiewicz K."/>
            <person name="Wedrychowicz H."/>
        </authorList>
    </citation>
    <scope>NUCLEOTIDE SEQUENCE [LARGE SCALE GENOMIC DNA]</scope>
    <source>
        <strain evidence="4 5">GAS95</strain>
    </source>
</reference>
<dbReference type="SUPFAM" id="SSF52172">
    <property type="entry name" value="CheY-like"/>
    <property type="match status" value="1"/>
</dbReference>
<evidence type="ECO:0000313" key="5">
    <source>
        <dbReference type="Proteomes" id="UP000185151"/>
    </source>
</evidence>
<evidence type="ECO:0000256" key="2">
    <source>
        <dbReference type="PROSITE-ProRule" id="PRU00169"/>
    </source>
</evidence>
<dbReference type="SMART" id="SM00448">
    <property type="entry name" value="REC"/>
    <property type="match status" value="1"/>
</dbReference>
<dbReference type="PROSITE" id="PS50110">
    <property type="entry name" value="RESPONSE_REGULATORY"/>
    <property type="match status" value="1"/>
</dbReference>
<dbReference type="InterPro" id="IPR011006">
    <property type="entry name" value="CheY-like_superfamily"/>
</dbReference>
<dbReference type="InterPro" id="IPR050595">
    <property type="entry name" value="Bact_response_regulator"/>
</dbReference>
<accession>A0A1N6L3E8</accession>
<dbReference type="InterPro" id="IPR001789">
    <property type="entry name" value="Sig_transdc_resp-reg_receiver"/>
</dbReference>
<dbReference type="PANTHER" id="PTHR44591:SF3">
    <property type="entry name" value="RESPONSE REGULATORY DOMAIN-CONTAINING PROTEIN"/>
    <property type="match status" value="1"/>
</dbReference>
<dbReference type="Proteomes" id="UP000185151">
    <property type="component" value="Unassembled WGS sequence"/>
</dbReference>
<evidence type="ECO:0000256" key="1">
    <source>
        <dbReference type="ARBA" id="ARBA00022553"/>
    </source>
</evidence>
<dbReference type="PANTHER" id="PTHR44591">
    <property type="entry name" value="STRESS RESPONSE REGULATOR PROTEIN 1"/>
    <property type="match status" value="1"/>
</dbReference>
<organism evidence="4 5">
    <name type="scientific">Paraburkholderia phenazinium</name>
    <dbReference type="NCBI Taxonomy" id="60549"/>
    <lineage>
        <taxon>Bacteria</taxon>
        <taxon>Pseudomonadati</taxon>
        <taxon>Pseudomonadota</taxon>
        <taxon>Betaproteobacteria</taxon>
        <taxon>Burkholderiales</taxon>
        <taxon>Burkholderiaceae</taxon>
        <taxon>Paraburkholderia</taxon>
    </lineage>
</organism>
<dbReference type="Pfam" id="PF00072">
    <property type="entry name" value="Response_reg"/>
    <property type="match status" value="1"/>
</dbReference>
<proteinExistence type="predicted"/>